<evidence type="ECO:0000256" key="3">
    <source>
        <dbReference type="ARBA" id="ARBA00022723"/>
    </source>
</evidence>
<dbReference type="GO" id="GO:0006357">
    <property type="term" value="P:regulation of transcription by RNA polymerase II"/>
    <property type="evidence" value="ECO:0007669"/>
    <property type="project" value="TreeGrafter"/>
</dbReference>
<dbReference type="InterPro" id="IPR036465">
    <property type="entry name" value="vWFA_dom_sf"/>
</dbReference>
<dbReference type="AlphaFoldDB" id="A0AAW1R2N4"/>
<keyword evidence="4" id="KW-0227">DNA damage</keyword>
<feature type="domain" description="VWFA" evidence="14">
    <location>
        <begin position="83"/>
        <end position="257"/>
    </location>
</feature>
<dbReference type="GO" id="GO:0005675">
    <property type="term" value="C:transcription factor TFIIH holo complex"/>
    <property type="evidence" value="ECO:0007669"/>
    <property type="project" value="UniProtKB-UniRule"/>
</dbReference>
<gene>
    <name evidence="15" type="ORF">WJX81_007161</name>
</gene>
<dbReference type="GO" id="GO:0008270">
    <property type="term" value="F:zinc ion binding"/>
    <property type="evidence" value="ECO:0007669"/>
    <property type="project" value="UniProtKB-UniRule"/>
</dbReference>
<evidence type="ECO:0000256" key="13">
    <source>
        <dbReference type="SAM" id="MobiDB-lite"/>
    </source>
</evidence>
<comment type="caution">
    <text evidence="15">The sequence shown here is derived from an EMBL/GenBank/DDBJ whole genome shotgun (WGS) entry which is preliminary data.</text>
</comment>
<organism evidence="15 16">
    <name type="scientific">Elliptochloris bilobata</name>
    <dbReference type="NCBI Taxonomy" id="381761"/>
    <lineage>
        <taxon>Eukaryota</taxon>
        <taxon>Viridiplantae</taxon>
        <taxon>Chlorophyta</taxon>
        <taxon>core chlorophytes</taxon>
        <taxon>Trebouxiophyceae</taxon>
        <taxon>Trebouxiophyceae incertae sedis</taxon>
        <taxon>Elliptochloris clade</taxon>
        <taxon>Elliptochloris</taxon>
    </lineage>
</organism>
<evidence type="ECO:0000259" key="14">
    <source>
        <dbReference type="SMART" id="SM00327"/>
    </source>
</evidence>
<evidence type="ECO:0000256" key="4">
    <source>
        <dbReference type="ARBA" id="ARBA00022763"/>
    </source>
</evidence>
<dbReference type="InterPro" id="IPR002035">
    <property type="entry name" value="VWF_A"/>
</dbReference>
<accession>A0AAW1R2N4</accession>
<dbReference type="SUPFAM" id="SSF53300">
    <property type="entry name" value="vWA-like"/>
    <property type="match status" value="1"/>
</dbReference>
<evidence type="ECO:0000256" key="1">
    <source>
        <dbReference type="ARBA" id="ARBA00004123"/>
    </source>
</evidence>
<dbReference type="InterPro" id="IPR012170">
    <property type="entry name" value="TFIIH_SSL1/p44"/>
</dbReference>
<dbReference type="PANTHER" id="PTHR12695:SF2">
    <property type="entry name" value="GENERAL TRANSCRIPTION FACTOR IIH SUBUNIT 2-RELATED"/>
    <property type="match status" value="1"/>
</dbReference>
<feature type="zinc finger region" description="C4-type" evidence="12">
    <location>
        <begin position="303"/>
        <end position="320"/>
    </location>
</feature>
<evidence type="ECO:0000256" key="10">
    <source>
        <dbReference type="ARBA" id="ARBA00023242"/>
    </source>
</evidence>
<dbReference type="GO" id="GO:0000439">
    <property type="term" value="C:transcription factor TFIIH core complex"/>
    <property type="evidence" value="ECO:0007669"/>
    <property type="project" value="InterPro"/>
</dbReference>
<dbReference type="GO" id="GO:0006351">
    <property type="term" value="P:DNA-templated transcription"/>
    <property type="evidence" value="ECO:0007669"/>
    <property type="project" value="InterPro"/>
</dbReference>
<keyword evidence="10 11" id="KW-0539">Nucleus</keyword>
<name>A0AAW1R2N4_9CHLO</name>
<dbReference type="Pfam" id="PF04056">
    <property type="entry name" value="Ssl1"/>
    <property type="match status" value="1"/>
</dbReference>
<evidence type="ECO:0000256" key="2">
    <source>
        <dbReference type="ARBA" id="ARBA00006092"/>
    </source>
</evidence>
<keyword evidence="5" id="KW-0863">Zinc-finger</keyword>
<keyword evidence="7 11" id="KW-0805">Transcription regulation</keyword>
<dbReference type="SMART" id="SM00327">
    <property type="entry name" value="VWA"/>
    <property type="match status" value="1"/>
</dbReference>
<sequence length="383" mass="41512">MLGTTAKQPAADEPMEDAEEEEATADLAAFQREYEDDHSWEALQEDEFGRLRPLDQKEEQRAKRRRLLSAAASARIRRGMIRYLQVVVDLSQAAAIADMRPSRLAVIGGVLQGFIREFFDQNPLSHLGLVVLRNGVAEKLTDLSGSPEAHIAKLRAALDCGGDASLMNALETATDALKSIPPYGHREVLIAFAALSTCDPGNVLDAVKAAKQHRVRVSVVGIAAEVHICRVLTQDTGGTYGVALNEKHLEELVNEHAPPPPARAADAAASLVRMGFPQRNAEGFAGAAFVGADCKLGDGGYTCPRCRARVVELPSSCHVCGLTLVSSPHLARSYHHLFPVPAFAEVSADELARLQGCRRTPKAKPQLWPEVPWRAHCYGLDPQ</sequence>
<keyword evidence="3 11" id="KW-0479">Metal-binding</keyword>
<evidence type="ECO:0000256" key="7">
    <source>
        <dbReference type="ARBA" id="ARBA00023015"/>
    </source>
</evidence>
<dbReference type="Proteomes" id="UP001445335">
    <property type="component" value="Unassembled WGS sequence"/>
</dbReference>
<dbReference type="FunFam" id="3.40.50.410:FF:000015">
    <property type="entry name" value="General transcription factor IIH subunit 2"/>
    <property type="match status" value="1"/>
</dbReference>
<keyword evidence="6 11" id="KW-0862">Zinc</keyword>
<dbReference type="GO" id="GO:0006289">
    <property type="term" value="P:nucleotide-excision repair"/>
    <property type="evidence" value="ECO:0007669"/>
    <property type="project" value="UniProtKB-UniRule"/>
</dbReference>
<evidence type="ECO:0000313" key="16">
    <source>
        <dbReference type="Proteomes" id="UP001445335"/>
    </source>
</evidence>
<dbReference type="Gene3D" id="3.40.50.410">
    <property type="entry name" value="von Willebrand factor, type A domain"/>
    <property type="match status" value="1"/>
</dbReference>
<keyword evidence="9" id="KW-0234">DNA repair</keyword>
<dbReference type="PIRSF" id="PIRSF015919">
    <property type="entry name" value="TFIIH_SSL1"/>
    <property type="match status" value="1"/>
</dbReference>
<evidence type="ECO:0000256" key="6">
    <source>
        <dbReference type="ARBA" id="ARBA00022833"/>
    </source>
</evidence>
<dbReference type="InterPro" id="IPR007198">
    <property type="entry name" value="Ssl1-like"/>
</dbReference>
<proteinExistence type="inferred from homology"/>
<feature type="compositionally biased region" description="Acidic residues" evidence="13">
    <location>
        <begin position="13"/>
        <end position="24"/>
    </location>
</feature>
<evidence type="ECO:0000256" key="12">
    <source>
        <dbReference type="PIRSR" id="PIRSR015919-1"/>
    </source>
</evidence>
<evidence type="ECO:0000256" key="8">
    <source>
        <dbReference type="ARBA" id="ARBA00023163"/>
    </source>
</evidence>
<comment type="similarity">
    <text evidence="2 11">Belongs to the GTF2H2 family.</text>
</comment>
<protein>
    <recommendedName>
        <fullName evidence="11">General transcription factor IIH subunit</fullName>
    </recommendedName>
</protein>
<comment type="subcellular location">
    <subcellularLocation>
        <location evidence="1 11">Nucleus</location>
    </subcellularLocation>
</comment>
<evidence type="ECO:0000256" key="11">
    <source>
        <dbReference type="PIRNR" id="PIRNR015919"/>
    </source>
</evidence>
<evidence type="ECO:0000256" key="5">
    <source>
        <dbReference type="ARBA" id="ARBA00022771"/>
    </source>
</evidence>
<keyword evidence="16" id="KW-1185">Reference proteome</keyword>
<evidence type="ECO:0000256" key="9">
    <source>
        <dbReference type="ARBA" id="ARBA00023204"/>
    </source>
</evidence>
<reference evidence="15 16" key="1">
    <citation type="journal article" date="2024" name="Nat. Commun.">
        <title>Phylogenomics reveals the evolutionary origins of lichenization in chlorophyte algae.</title>
        <authorList>
            <person name="Puginier C."/>
            <person name="Libourel C."/>
            <person name="Otte J."/>
            <person name="Skaloud P."/>
            <person name="Haon M."/>
            <person name="Grisel S."/>
            <person name="Petersen M."/>
            <person name="Berrin J.G."/>
            <person name="Delaux P.M."/>
            <person name="Dal Grande F."/>
            <person name="Keller J."/>
        </authorList>
    </citation>
    <scope>NUCLEOTIDE SEQUENCE [LARGE SCALE GENOMIC DNA]</scope>
    <source>
        <strain evidence="15 16">SAG 245.80</strain>
    </source>
</reference>
<evidence type="ECO:0000313" key="15">
    <source>
        <dbReference type="EMBL" id="KAK9828063.1"/>
    </source>
</evidence>
<dbReference type="EMBL" id="JALJOU010000053">
    <property type="protein sequence ID" value="KAK9828063.1"/>
    <property type="molecule type" value="Genomic_DNA"/>
</dbReference>
<feature type="region of interest" description="Disordered" evidence="13">
    <location>
        <begin position="1"/>
        <end position="27"/>
    </location>
</feature>
<dbReference type="NCBIfam" id="TIGR00622">
    <property type="entry name" value="ssl1"/>
    <property type="match status" value="1"/>
</dbReference>
<keyword evidence="8 11" id="KW-0804">Transcription</keyword>
<dbReference type="PANTHER" id="PTHR12695">
    <property type="entry name" value="GENERAL TRANSCRIPTION FACTOR IIH SUBUNIT 2"/>
    <property type="match status" value="1"/>
</dbReference>